<dbReference type="InParanoid" id="A0A369JAT4"/>
<evidence type="ECO:0000313" key="2">
    <source>
        <dbReference type="EMBL" id="RDB15956.1"/>
    </source>
</evidence>
<feature type="region of interest" description="Disordered" evidence="1">
    <location>
        <begin position="27"/>
        <end position="57"/>
    </location>
</feature>
<evidence type="ECO:0000256" key="1">
    <source>
        <dbReference type="SAM" id="MobiDB-lite"/>
    </source>
</evidence>
<gene>
    <name evidence="2" type="ORF">Hypma_003555</name>
</gene>
<dbReference type="EMBL" id="LUEZ02000137">
    <property type="protein sequence ID" value="RDB15956.1"/>
    <property type="molecule type" value="Genomic_DNA"/>
</dbReference>
<dbReference type="AlphaFoldDB" id="A0A369JAT4"/>
<reference evidence="2" key="1">
    <citation type="submission" date="2018-04" db="EMBL/GenBank/DDBJ databases">
        <title>Whole genome sequencing of Hypsizygus marmoreus.</title>
        <authorList>
            <person name="Choi I.-G."/>
            <person name="Min B."/>
            <person name="Kim J.-G."/>
            <person name="Kim S."/>
            <person name="Oh Y.-L."/>
            <person name="Kong W.-S."/>
            <person name="Park H."/>
            <person name="Jeong J."/>
            <person name="Song E.-S."/>
        </authorList>
    </citation>
    <scope>NUCLEOTIDE SEQUENCE [LARGE SCALE GENOMIC DNA]</scope>
    <source>
        <strain evidence="2">51987-8</strain>
    </source>
</reference>
<dbReference type="Proteomes" id="UP000076154">
    <property type="component" value="Unassembled WGS sequence"/>
</dbReference>
<sequence length="595" mass="65816">MASLFPDPDDEPIFSQDLYTIKNEEFSQDFDPYPEASQCSREIKQESMSQEIPPPSTLERDQVEEFFRWRPDTLEPAQNGGHTKSTGTRAPGEFDRHLHEDLILHHVVHVPSITSDLRRIAEDALHAHYVTGTLPPILPDTLFPTSRARVSALASSVVGATLAYQLPEWSPDCLEWTLTDVGEDPKSKAIADGFLSVVSRSKSGQRLSLSDLQQIVAETFPVIAVWEFKSLAAGDPAIIAALSKEFVDRSRFPWEGCPHKKLCAFKHPGDFVVPTGSKMGLDAEIPPCPSIGPARAAADLRRSAGPIPDHPGTVGFIQKARWIVQQVWAEAVVADATFMVIHSGNVERIGIRDRKNQTLYLSDVIRVDACEYGKLQTGLYIAAIRGAEQRALLLKRQPVAPQSYTRTFKQTADTTKMDLEQASSRDWLVMAAQEQNARNPQMHVPFFSNFIYRRVDLSNPNPAPAVPTSHTYFRIQVYSSFDDVISRGILYTPGPSGKLVRHSDGAVVIKNALGTPAVTRLRSEYEVYLALHKAGVTGIPEIIGYFKYANLEAVQSPPLYAALVLEDRGQSVDELLNVEPESDGPLLSKPKSIDS</sequence>
<keyword evidence="3" id="KW-1185">Reference proteome</keyword>
<comment type="caution">
    <text evidence="2">The sequence shown here is derived from an EMBL/GenBank/DDBJ whole genome shotgun (WGS) entry which is preliminary data.</text>
</comment>
<proteinExistence type="predicted"/>
<dbReference type="OrthoDB" id="2931579at2759"/>
<protein>
    <submittedName>
        <fullName evidence="2">Uncharacterized protein</fullName>
    </submittedName>
</protein>
<accession>A0A369JAT4</accession>
<organism evidence="2 3">
    <name type="scientific">Hypsizygus marmoreus</name>
    <name type="common">White beech mushroom</name>
    <name type="synonym">Agaricus marmoreus</name>
    <dbReference type="NCBI Taxonomy" id="39966"/>
    <lineage>
        <taxon>Eukaryota</taxon>
        <taxon>Fungi</taxon>
        <taxon>Dikarya</taxon>
        <taxon>Basidiomycota</taxon>
        <taxon>Agaricomycotina</taxon>
        <taxon>Agaricomycetes</taxon>
        <taxon>Agaricomycetidae</taxon>
        <taxon>Agaricales</taxon>
        <taxon>Tricholomatineae</taxon>
        <taxon>Lyophyllaceae</taxon>
        <taxon>Hypsizygus</taxon>
    </lineage>
</organism>
<evidence type="ECO:0000313" key="3">
    <source>
        <dbReference type="Proteomes" id="UP000076154"/>
    </source>
</evidence>
<name>A0A369JAT4_HYPMA</name>